<keyword evidence="3" id="KW-1185">Reference proteome</keyword>
<dbReference type="EMBL" id="KN122191">
    <property type="protein sequence ID" value="KFO32211.1"/>
    <property type="molecule type" value="Genomic_DNA"/>
</dbReference>
<gene>
    <name evidence="2" type="ORF">H920_06314</name>
</gene>
<reference evidence="2 3" key="1">
    <citation type="submission" date="2013-11" db="EMBL/GenBank/DDBJ databases">
        <title>The Damaraland mole rat (Fukomys damarensis) genome and evolution of African mole rats.</title>
        <authorList>
            <person name="Gladyshev V.N."/>
            <person name="Fang X."/>
        </authorList>
    </citation>
    <scope>NUCLEOTIDE SEQUENCE [LARGE SCALE GENOMIC DNA]</scope>
    <source>
        <tissue evidence="2">Liver</tissue>
    </source>
</reference>
<dbReference type="Proteomes" id="UP000028990">
    <property type="component" value="Unassembled WGS sequence"/>
</dbReference>
<name>A0A091EAG6_FUKDA</name>
<evidence type="ECO:0000313" key="2">
    <source>
        <dbReference type="EMBL" id="KFO32211.1"/>
    </source>
</evidence>
<keyword evidence="1" id="KW-0732">Signal</keyword>
<accession>A0A091EAG6</accession>
<feature type="signal peptide" evidence="1">
    <location>
        <begin position="1"/>
        <end position="16"/>
    </location>
</feature>
<sequence>MRKASVLLHILLEVFACEEIMLGWEGETGLETGASKRLIEAVVWHPVMKDSGHYLSLADLGPEDDLIPLTVLALYDNYSSWSFLGKEVNRTPRPVSAPKTYLCKGPEEH</sequence>
<protein>
    <submittedName>
        <fullName evidence="2">Uncharacterized protein</fullName>
    </submittedName>
</protein>
<feature type="chain" id="PRO_5001872562" evidence="1">
    <location>
        <begin position="17"/>
        <end position="109"/>
    </location>
</feature>
<evidence type="ECO:0000313" key="3">
    <source>
        <dbReference type="Proteomes" id="UP000028990"/>
    </source>
</evidence>
<proteinExistence type="predicted"/>
<organism evidence="2 3">
    <name type="scientific">Fukomys damarensis</name>
    <name type="common">Damaraland mole rat</name>
    <name type="synonym">Cryptomys damarensis</name>
    <dbReference type="NCBI Taxonomy" id="885580"/>
    <lineage>
        <taxon>Eukaryota</taxon>
        <taxon>Metazoa</taxon>
        <taxon>Chordata</taxon>
        <taxon>Craniata</taxon>
        <taxon>Vertebrata</taxon>
        <taxon>Euteleostomi</taxon>
        <taxon>Mammalia</taxon>
        <taxon>Eutheria</taxon>
        <taxon>Euarchontoglires</taxon>
        <taxon>Glires</taxon>
        <taxon>Rodentia</taxon>
        <taxon>Hystricomorpha</taxon>
        <taxon>Bathyergidae</taxon>
        <taxon>Fukomys</taxon>
    </lineage>
</organism>
<dbReference type="AlphaFoldDB" id="A0A091EAG6"/>
<evidence type="ECO:0000256" key="1">
    <source>
        <dbReference type="SAM" id="SignalP"/>
    </source>
</evidence>